<keyword evidence="3" id="KW-1185">Reference proteome</keyword>
<name>A0A5B7IQA9_PORTR</name>
<accession>A0A5B7IQA9</accession>
<sequence>MIFLFFSSSVLIVTPITSTLSSPYYHEPILALLPVYPFCFFSNYYISPL</sequence>
<gene>
    <name evidence="2" type="ORF">E2C01_079430</name>
</gene>
<keyword evidence="1" id="KW-0732">Signal</keyword>
<evidence type="ECO:0000313" key="2">
    <source>
        <dbReference type="EMBL" id="MPC84685.1"/>
    </source>
</evidence>
<dbReference type="EMBL" id="VSRR010066122">
    <property type="protein sequence ID" value="MPC84685.1"/>
    <property type="molecule type" value="Genomic_DNA"/>
</dbReference>
<evidence type="ECO:0000313" key="3">
    <source>
        <dbReference type="Proteomes" id="UP000324222"/>
    </source>
</evidence>
<protein>
    <submittedName>
        <fullName evidence="2">Uncharacterized protein</fullName>
    </submittedName>
</protein>
<dbReference type="AlphaFoldDB" id="A0A5B7IQA9"/>
<reference evidence="2 3" key="1">
    <citation type="submission" date="2019-05" db="EMBL/GenBank/DDBJ databases">
        <title>Another draft genome of Portunus trituberculatus and its Hox gene families provides insights of decapod evolution.</title>
        <authorList>
            <person name="Jeong J.-H."/>
            <person name="Song I."/>
            <person name="Kim S."/>
            <person name="Choi T."/>
            <person name="Kim D."/>
            <person name="Ryu S."/>
            <person name="Kim W."/>
        </authorList>
    </citation>
    <scope>NUCLEOTIDE SEQUENCE [LARGE SCALE GENOMIC DNA]</scope>
    <source>
        <tissue evidence="2">Muscle</tissue>
    </source>
</reference>
<dbReference type="Proteomes" id="UP000324222">
    <property type="component" value="Unassembled WGS sequence"/>
</dbReference>
<feature type="signal peptide" evidence="1">
    <location>
        <begin position="1"/>
        <end position="21"/>
    </location>
</feature>
<feature type="chain" id="PRO_5022707619" evidence="1">
    <location>
        <begin position="22"/>
        <end position="49"/>
    </location>
</feature>
<organism evidence="2 3">
    <name type="scientific">Portunus trituberculatus</name>
    <name type="common">Swimming crab</name>
    <name type="synonym">Neptunus trituberculatus</name>
    <dbReference type="NCBI Taxonomy" id="210409"/>
    <lineage>
        <taxon>Eukaryota</taxon>
        <taxon>Metazoa</taxon>
        <taxon>Ecdysozoa</taxon>
        <taxon>Arthropoda</taxon>
        <taxon>Crustacea</taxon>
        <taxon>Multicrustacea</taxon>
        <taxon>Malacostraca</taxon>
        <taxon>Eumalacostraca</taxon>
        <taxon>Eucarida</taxon>
        <taxon>Decapoda</taxon>
        <taxon>Pleocyemata</taxon>
        <taxon>Brachyura</taxon>
        <taxon>Eubrachyura</taxon>
        <taxon>Portunoidea</taxon>
        <taxon>Portunidae</taxon>
        <taxon>Portuninae</taxon>
        <taxon>Portunus</taxon>
    </lineage>
</organism>
<proteinExistence type="predicted"/>
<evidence type="ECO:0000256" key="1">
    <source>
        <dbReference type="SAM" id="SignalP"/>
    </source>
</evidence>
<comment type="caution">
    <text evidence="2">The sequence shown here is derived from an EMBL/GenBank/DDBJ whole genome shotgun (WGS) entry which is preliminary data.</text>
</comment>